<dbReference type="AlphaFoldDB" id="A0A0P8ABY5"/>
<dbReference type="EMBL" id="LJSX01000001">
    <property type="protein sequence ID" value="KPQ12791.1"/>
    <property type="molecule type" value="Genomic_DNA"/>
</dbReference>
<feature type="transmembrane region" description="Helical" evidence="2">
    <location>
        <begin position="7"/>
        <end position="30"/>
    </location>
</feature>
<feature type="transmembrane region" description="Helical" evidence="2">
    <location>
        <begin position="42"/>
        <end position="63"/>
    </location>
</feature>
<accession>A0A0P8ABY5</accession>
<protein>
    <submittedName>
        <fullName evidence="3">Putative membrane protein</fullName>
    </submittedName>
</protein>
<evidence type="ECO:0000313" key="4">
    <source>
        <dbReference type="EMBL" id="SCC82534.1"/>
    </source>
</evidence>
<evidence type="ECO:0000313" key="5">
    <source>
        <dbReference type="Proteomes" id="UP000050497"/>
    </source>
</evidence>
<evidence type="ECO:0000256" key="2">
    <source>
        <dbReference type="SAM" id="Phobius"/>
    </source>
</evidence>
<feature type="region of interest" description="Disordered" evidence="1">
    <location>
        <begin position="69"/>
        <end position="103"/>
    </location>
</feature>
<proteinExistence type="predicted"/>
<feature type="compositionally biased region" description="Basic and acidic residues" evidence="1">
    <location>
        <begin position="71"/>
        <end position="90"/>
    </location>
</feature>
<keyword evidence="2" id="KW-0812">Transmembrane</keyword>
<dbReference type="Proteomes" id="UP000050497">
    <property type="component" value="Unassembled WGS sequence"/>
</dbReference>
<keyword evidence="2" id="KW-0472">Membrane</keyword>
<comment type="caution">
    <text evidence="3">The sequence shown here is derived from an EMBL/GenBank/DDBJ whole genome shotgun (WGS) entry which is preliminary data.</text>
</comment>
<keyword evidence="6" id="KW-1185">Reference proteome</keyword>
<dbReference type="Proteomes" id="UP000182800">
    <property type="component" value="Unassembled WGS sequence"/>
</dbReference>
<sequence>MNARVIVTAIIFLPLVAIISNLLGALLPILPGVTDPAAVFPIVLILSIILALPAAIALSGVLMRSRFANRRSREDAPPALRYDRGRDERPAANGNGGKDKTAR</sequence>
<gene>
    <name evidence="4" type="ORF">GA0071312_3539</name>
    <name evidence="3" type="ORF">HLUCCO17_01455</name>
</gene>
<evidence type="ECO:0000256" key="1">
    <source>
        <dbReference type="SAM" id="MobiDB-lite"/>
    </source>
</evidence>
<evidence type="ECO:0000313" key="3">
    <source>
        <dbReference type="EMBL" id="KPQ12791.1"/>
    </source>
</evidence>
<organism evidence="3 5">
    <name type="scientific">Saliniramus fredricksonii</name>
    <dbReference type="NCBI Taxonomy" id="1653334"/>
    <lineage>
        <taxon>Bacteria</taxon>
        <taxon>Pseudomonadati</taxon>
        <taxon>Pseudomonadota</taxon>
        <taxon>Alphaproteobacteria</taxon>
        <taxon>Hyphomicrobiales</taxon>
        <taxon>Salinarimonadaceae</taxon>
        <taxon>Saliniramus</taxon>
    </lineage>
</organism>
<keyword evidence="2" id="KW-1133">Transmembrane helix</keyword>
<evidence type="ECO:0000313" key="6">
    <source>
        <dbReference type="Proteomes" id="UP000182800"/>
    </source>
</evidence>
<name>A0A0P8ABY5_9HYPH</name>
<dbReference type="EMBL" id="FMBM01000003">
    <property type="protein sequence ID" value="SCC82534.1"/>
    <property type="molecule type" value="Genomic_DNA"/>
</dbReference>
<dbReference type="STRING" id="1653334.GA0071312_3539"/>
<reference evidence="3 5" key="1">
    <citation type="submission" date="2015-09" db="EMBL/GenBank/DDBJ databases">
        <title>Identification and resolution of microdiversity through metagenomic sequencing of parallel consortia.</title>
        <authorList>
            <person name="Nelson W.C."/>
            <person name="Romine M.F."/>
            <person name="Lindemann S.R."/>
        </authorList>
    </citation>
    <scope>NUCLEOTIDE SEQUENCE [LARGE SCALE GENOMIC DNA]</scope>
    <source>
        <strain evidence="3">HL-109</strain>
    </source>
</reference>
<dbReference type="RefSeq" id="WP_074446347.1">
    <property type="nucleotide sequence ID" value="NZ_FMBM01000003.1"/>
</dbReference>
<reference evidence="4 6" key="2">
    <citation type="submission" date="2016-08" db="EMBL/GenBank/DDBJ databases">
        <authorList>
            <person name="Varghese N."/>
            <person name="Submissions Spin"/>
        </authorList>
    </citation>
    <scope>NUCLEOTIDE SEQUENCE [LARGE SCALE GENOMIC DNA]</scope>
    <source>
        <strain evidence="4 6">HL-109</strain>
    </source>
</reference>